<keyword evidence="2" id="KW-1185">Reference proteome</keyword>
<protein>
    <submittedName>
        <fullName evidence="1">Uncharacterized protein</fullName>
    </submittedName>
</protein>
<name>A0AAV7UKH3_PLEWA</name>
<evidence type="ECO:0000313" key="2">
    <source>
        <dbReference type="Proteomes" id="UP001066276"/>
    </source>
</evidence>
<gene>
    <name evidence="1" type="ORF">NDU88_006260</name>
</gene>
<reference evidence="1" key="1">
    <citation type="journal article" date="2022" name="bioRxiv">
        <title>Sequencing and chromosome-scale assembly of the giantPleurodeles waltlgenome.</title>
        <authorList>
            <person name="Brown T."/>
            <person name="Elewa A."/>
            <person name="Iarovenko S."/>
            <person name="Subramanian E."/>
            <person name="Araus A.J."/>
            <person name="Petzold A."/>
            <person name="Susuki M."/>
            <person name="Suzuki K.-i.T."/>
            <person name="Hayashi T."/>
            <person name="Toyoda A."/>
            <person name="Oliveira C."/>
            <person name="Osipova E."/>
            <person name="Leigh N.D."/>
            <person name="Simon A."/>
            <person name="Yun M.H."/>
        </authorList>
    </citation>
    <scope>NUCLEOTIDE SEQUENCE</scope>
    <source>
        <strain evidence="1">20211129_DDA</strain>
        <tissue evidence="1">Liver</tissue>
    </source>
</reference>
<dbReference type="AlphaFoldDB" id="A0AAV7UKH3"/>
<sequence length="203" mass="23968">MATVKPNWKGEDETINVGVIPNLGEDFILGTDYGDFTSLLEKAGQEHLYATWWEEALFGASEEETRKPRIKLSRKQKIEQRWEYQNLRDPRKLEPHLPSATVCTTTGDFRQGQCEDPTLKNAWHQAAHQDGPVRNPIRKDFRRRRRDLRELKGGPWWKVRHAMEEREGAALEEGTEEFYDSRKKQIRCRAERPSWRPRRRDAI</sequence>
<dbReference type="Proteomes" id="UP001066276">
    <property type="component" value="Chromosome 3_1"/>
</dbReference>
<evidence type="ECO:0000313" key="1">
    <source>
        <dbReference type="EMBL" id="KAJ1189515.1"/>
    </source>
</evidence>
<organism evidence="1 2">
    <name type="scientific">Pleurodeles waltl</name>
    <name type="common">Iberian ribbed newt</name>
    <dbReference type="NCBI Taxonomy" id="8319"/>
    <lineage>
        <taxon>Eukaryota</taxon>
        <taxon>Metazoa</taxon>
        <taxon>Chordata</taxon>
        <taxon>Craniata</taxon>
        <taxon>Vertebrata</taxon>
        <taxon>Euteleostomi</taxon>
        <taxon>Amphibia</taxon>
        <taxon>Batrachia</taxon>
        <taxon>Caudata</taxon>
        <taxon>Salamandroidea</taxon>
        <taxon>Salamandridae</taxon>
        <taxon>Pleurodelinae</taxon>
        <taxon>Pleurodeles</taxon>
    </lineage>
</organism>
<accession>A0AAV7UKH3</accession>
<comment type="caution">
    <text evidence="1">The sequence shown here is derived from an EMBL/GenBank/DDBJ whole genome shotgun (WGS) entry which is preliminary data.</text>
</comment>
<proteinExistence type="predicted"/>
<dbReference type="EMBL" id="JANPWB010000005">
    <property type="protein sequence ID" value="KAJ1189515.1"/>
    <property type="molecule type" value="Genomic_DNA"/>
</dbReference>